<feature type="transmembrane region" description="Helical" evidence="10">
    <location>
        <begin position="226"/>
        <end position="251"/>
    </location>
</feature>
<dbReference type="EMBL" id="OV696687">
    <property type="protein sequence ID" value="CAH1253381.1"/>
    <property type="molecule type" value="Genomic_DNA"/>
</dbReference>
<protein>
    <submittedName>
        <fullName evidence="13">KCNK10 protein</fullName>
    </submittedName>
</protein>
<dbReference type="GO" id="GO:0005886">
    <property type="term" value="C:plasma membrane"/>
    <property type="evidence" value="ECO:0007669"/>
    <property type="project" value="TreeGrafter"/>
</dbReference>
<dbReference type="FunFam" id="1.10.287.70:FF:000383">
    <property type="entry name" value="Uncharacterized protein"/>
    <property type="match status" value="1"/>
</dbReference>
<keyword evidence="6 10" id="KW-0472">Membrane</keyword>
<evidence type="ECO:0000313" key="14">
    <source>
        <dbReference type="Proteomes" id="UP000838412"/>
    </source>
</evidence>
<dbReference type="Proteomes" id="UP000838412">
    <property type="component" value="Chromosome 2"/>
</dbReference>
<dbReference type="GO" id="GO:0030322">
    <property type="term" value="P:stabilization of membrane potential"/>
    <property type="evidence" value="ECO:0007669"/>
    <property type="project" value="TreeGrafter"/>
</dbReference>
<evidence type="ECO:0000256" key="8">
    <source>
        <dbReference type="RuleBase" id="RU003857"/>
    </source>
</evidence>
<evidence type="ECO:0000256" key="3">
    <source>
        <dbReference type="ARBA" id="ARBA00022692"/>
    </source>
</evidence>
<gene>
    <name evidence="13" type="primary">KCNK10</name>
    <name evidence="13" type="ORF">BLAG_LOCUS13184</name>
</gene>
<feature type="signal peptide" evidence="11">
    <location>
        <begin position="1"/>
        <end position="19"/>
    </location>
</feature>
<evidence type="ECO:0000256" key="2">
    <source>
        <dbReference type="ARBA" id="ARBA00022448"/>
    </source>
</evidence>
<dbReference type="PANTHER" id="PTHR11003">
    <property type="entry name" value="POTASSIUM CHANNEL, SUBFAMILY K"/>
    <property type="match status" value="1"/>
</dbReference>
<keyword evidence="3 8" id="KW-0812">Transmembrane</keyword>
<evidence type="ECO:0000256" key="7">
    <source>
        <dbReference type="ARBA" id="ARBA00023303"/>
    </source>
</evidence>
<evidence type="ECO:0000256" key="10">
    <source>
        <dbReference type="SAM" id="Phobius"/>
    </source>
</evidence>
<dbReference type="InterPro" id="IPR003280">
    <property type="entry name" value="2pore_dom_K_chnl"/>
</dbReference>
<dbReference type="GO" id="GO:0015271">
    <property type="term" value="F:outward rectifier potassium channel activity"/>
    <property type="evidence" value="ECO:0007669"/>
    <property type="project" value="TreeGrafter"/>
</dbReference>
<evidence type="ECO:0000256" key="5">
    <source>
        <dbReference type="ARBA" id="ARBA00023065"/>
    </source>
</evidence>
<dbReference type="PRINTS" id="PR01333">
    <property type="entry name" value="2POREKCHANEL"/>
</dbReference>
<reference evidence="13" key="1">
    <citation type="submission" date="2022-01" db="EMBL/GenBank/DDBJ databases">
        <authorList>
            <person name="Braso-Vives M."/>
        </authorList>
    </citation>
    <scope>NUCLEOTIDE SEQUENCE</scope>
</reference>
<dbReference type="SUPFAM" id="SSF81324">
    <property type="entry name" value="Voltage-gated potassium channels"/>
    <property type="match status" value="2"/>
</dbReference>
<feature type="chain" id="PRO_5035480801" evidence="11">
    <location>
        <begin position="20"/>
        <end position="397"/>
    </location>
</feature>
<evidence type="ECO:0000256" key="1">
    <source>
        <dbReference type="ARBA" id="ARBA00004141"/>
    </source>
</evidence>
<dbReference type="GO" id="GO:0022841">
    <property type="term" value="F:potassium ion leak channel activity"/>
    <property type="evidence" value="ECO:0007669"/>
    <property type="project" value="TreeGrafter"/>
</dbReference>
<keyword evidence="4 10" id="KW-1133">Transmembrane helix</keyword>
<organism evidence="13 14">
    <name type="scientific">Branchiostoma lanceolatum</name>
    <name type="common">Common lancelet</name>
    <name type="synonym">Amphioxus lanceolatum</name>
    <dbReference type="NCBI Taxonomy" id="7740"/>
    <lineage>
        <taxon>Eukaryota</taxon>
        <taxon>Metazoa</taxon>
        <taxon>Chordata</taxon>
        <taxon>Cephalochordata</taxon>
        <taxon>Leptocardii</taxon>
        <taxon>Amphioxiformes</taxon>
        <taxon>Branchiostomatidae</taxon>
        <taxon>Branchiostoma</taxon>
    </lineage>
</organism>
<keyword evidence="14" id="KW-1185">Reference proteome</keyword>
<proteinExistence type="inferred from homology"/>
<accession>A0A8J9ZF13</accession>
<evidence type="ECO:0000256" key="11">
    <source>
        <dbReference type="SAM" id="SignalP"/>
    </source>
</evidence>
<evidence type="ECO:0000313" key="13">
    <source>
        <dbReference type="EMBL" id="CAH1253381.1"/>
    </source>
</evidence>
<keyword evidence="11" id="KW-0732">Signal</keyword>
<keyword evidence="2 8" id="KW-0813">Transport</keyword>
<sequence>MLFVVYLLLGGCVFHYLESEEEERLRQQVFQLQEGVSVEDEEDLRYLCTPLDAVNSTELEPSEGVLGVTCCVPSEKLDVVETTVRKHVKQRLAALSQRSRENKTCIRLEETPIVVMSGEDLDALIDVVLLAVNRGLDPRSTEENNSPPKWSFSGACSFSVTVVTTIGYGNLAPYTPGGQAFCVAYGAFGIPLTAVLLAKIAQGLSGLAVRIADKIRRVRPQWNPKVIRTVVTACFVKLGLCVFLILPAMTVSIIEGWNFMKSLYFMFVSLSTIGFGDYVAGNQRDVNYSAVYQVVISAWILCGLAFLALVFDLITGGIEKVSGKVESKEAGANETTAEEDNEKTRGEMFTANVCKETKQRLGNASEVSGKEKEEDSDIEEIIMKTTAAVCGKKSPQT</sequence>
<dbReference type="Pfam" id="PF07885">
    <property type="entry name" value="Ion_trans_2"/>
    <property type="match status" value="2"/>
</dbReference>
<keyword evidence="5 8" id="KW-0406">Ion transport</keyword>
<keyword evidence="7 8" id="KW-0407">Ion channel</keyword>
<feature type="domain" description="Potassium channel" evidence="12">
    <location>
        <begin position="241"/>
        <end position="314"/>
    </location>
</feature>
<comment type="similarity">
    <text evidence="8">Belongs to the two pore domain potassium channel (TC 1.A.1.8) family.</text>
</comment>
<feature type="transmembrane region" description="Helical" evidence="10">
    <location>
        <begin position="263"/>
        <end position="280"/>
    </location>
</feature>
<dbReference type="Gene3D" id="1.10.287.70">
    <property type="match status" value="1"/>
</dbReference>
<dbReference type="OrthoDB" id="297496at2759"/>
<evidence type="ECO:0000256" key="6">
    <source>
        <dbReference type="ARBA" id="ARBA00023136"/>
    </source>
</evidence>
<comment type="subcellular location">
    <subcellularLocation>
        <location evidence="1">Membrane</location>
        <topology evidence="1">Multi-pass membrane protein</topology>
    </subcellularLocation>
</comment>
<evidence type="ECO:0000259" key="12">
    <source>
        <dbReference type="Pfam" id="PF07885"/>
    </source>
</evidence>
<evidence type="ECO:0000256" key="4">
    <source>
        <dbReference type="ARBA" id="ARBA00022989"/>
    </source>
</evidence>
<evidence type="ECO:0000256" key="9">
    <source>
        <dbReference type="SAM" id="MobiDB-lite"/>
    </source>
</evidence>
<dbReference type="AlphaFoldDB" id="A0A8J9ZF13"/>
<name>A0A8J9ZF13_BRALA</name>
<feature type="domain" description="Potassium channel" evidence="12">
    <location>
        <begin position="143"/>
        <end position="202"/>
    </location>
</feature>
<feature type="transmembrane region" description="Helical" evidence="10">
    <location>
        <begin position="292"/>
        <end position="314"/>
    </location>
</feature>
<feature type="region of interest" description="Disordered" evidence="9">
    <location>
        <begin position="328"/>
        <end position="348"/>
    </location>
</feature>
<dbReference type="PANTHER" id="PTHR11003:SF338">
    <property type="entry name" value="PROTEIN CBG03693"/>
    <property type="match status" value="1"/>
</dbReference>
<dbReference type="InterPro" id="IPR013099">
    <property type="entry name" value="K_chnl_dom"/>
</dbReference>